<gene>
    <name evidence="1" type="ORF">CTAYLR_007017</name>
</gene>
<dbReference type="Proteomes" id="UP001230188">
    <property type="component" value="Unassembled WGS sequence"/>
</dbReference>
<dbReference type="PANTHER" id="PTHR16231">
    <property type="entry name" value="COMM DOMAIN-CONTAINING PROTEIN 4-8 FAMILY MEMBER"/>
    <property type="match status" value="1"/>
</dbReference>
<proteinExistence type="predicted"/>
<sequence length="197" mass="22206">MRFRFCGDLEAPSWLLHEITTLSEISSVRLKLLVKQVLHHMLHSSIDYAKVLKFTTPRDSEADISASEGTLAAVHFVLASAAKYDIDEETLAKEIEQLGLPRENAQAILRPYRESKAALRVKFSRDTFSVHRAIDYNCVKLPTEPDAEPAYRLALKLEHDANQTRDVDLDLPADQLPLLLHEMEQVLALMDSIEAAS</sequence>
<dbReference type="PANTHER" id="PTHR16231:SF4">
    <property type="entry name" value="COMM DOMAIN-CONTAINING PROTEIN 4"/>
    <property type="match status" value="1"/>
</dbReference>
<organism evidence="1 2">
    <name type="scientific">Chrysophaeum taylorii</name>
    <dbReference type="NCBI Taxonomy" id="2483200"/>
    <lineage>
        <taxon>Eukaryota</taxon>
        <taxon>Sar</taxon>
        <taxon>Stramenopiles</taxon>
        <taxon>Ochrophyta</taxon>
        <taxon>Pelagophyceae</taxon>
        <taxon>Pelagomonadales</taxon>
        <taxon>Pelagomonadaceae</taxon>
        <taxon>Chrysophaeum</taxon>
    </lineage>
</organism>
<dbReference type="AlphaFoldDB" id="A0AAD7U7R9"/>
<protein>
    <recommendedName>
        <fullName evidence="3">COMM domain-containing protein</fullName>
    </recommendedName>
</protein>
<evidence type="ECO:0000313" key="1">
    <source>
        <dbReference type="EMBL" id="KAJ8599379.1"/>
    </source>
</evidence>
<name>A0AAD7U7R9_9STRA</name>
<evidence type="ECO:0000313" key="2">
    <source>
        <dbReference type="Proteomes" id="UP001230188"/>
    </source>
</evidence>
<reference evidence="1" key="1">
    <citation type="submission" date="2023-01" db="EMBL/GenBank/DDBJ databases">
        <title>Metagenome sequencing of chrysophaentin producing Chrysophaeum taylorii.</title>
        <authorList>
            <person name="Davison J."/>
            <person name="Bewley C."/>
        </authorList>
    </citation>
    <scope>NUCLEOTIDE SEQUENCE</scope>
    <source>
        <strain evidence="1">NIES-1699</strain>
    </source>
</reference>
<dbReference type="InterPro" id="IPR047155">
    <property type="entry name" value="COMMD4/6/7/8"/>
</dbReference>
<accession>A0AAD7U7R9</accession>
<comment type="caution">
    <text evidence="1">The sequence shown here is derived from an EMBL/GenBank/DDBJ whole genome shotgun (WGS) entry which is preliminary data.</text>
</comment>
<dbReference type="Pfam" id="PF21672">
    <property type="entry name" value="COMM_HN"/>
    <property type="match status" value="1"/>
</dbReference>
<dbReference type="EMBL" id="JAQMWT010000570">
    <property type="protein sequence ID" value="KAJ8599379.1"/>
    <property type="molecule type" value="Genomic_DNA"/>
</dbReference>
<evidence type="ECO:0008006" key="3">
    <source>
        <dbReference type="Google" id="ProtNLM"/>
    </source>
</evidence>
<keyword evidence="2" id="KW-1185">Reference proteome</keyword>